<dbReference type="NCBIfam" id="NF041205">
    <property type="entry name" value="VdcD"/>
    <property type="match status" value="1"/>
</dbReference>
<organism evidence="2">
    <name type="scientific">uncultured organism</name>
    <dbReference type="NCBI Taxonomy" id="155900"/>
    <lineage>
        <taxon>unclassified sequences</taxon>
        <taxon>environmental samples</taxon>
    </lineage>
</organism>
<protein>
    <submittedName>
        <fullName evidence="2">Phenolic acid decarboxylase subunit D</fullName>
        <ecNumber evidence="2">4.1.1.-</ecNumber>
    </submittedName>
</protein>
<reference evidence="2" key="1">
    <citation type="submission" date="2019-06" db="EMBL/GenBank/DDBJ databases">
        <authorList>
            <person name="Murdoch R.W."/>
            <person name="Fathepure B."/>
        </authorList>
    </citation>
    <scope>NUCLEOTIDE SEQUENCE</scope>
</reference>
<evidence type="ECO:0000256" key="1">
    <source>
        <dbReference type="SAM" id="MobiDB-lite"/>
    </source>
</evidence>
<accession>A0A5B8R9E1</accession>
<gene>
    <name evidence="2" type="primary">bsdD</name>
    <name evidence="2" type="ORF">KBTEX_01490</name>
</gene>
<dbReference type="AlphaFoldDB" id="A0A5B8R9E1"/>
<proteinExistence type="predicted"/>
<keyword evidence="2" id="KW-0456">Lyase</keyword>
<dbReference type="EMBL" id="MN079096">
    <property type="protein sequence ID" value="QEA05171.1"/>
    <property type="molecule type" value="Genomic_DNA"/>
</dbReference>
<dbReference type="Pfam" id="PF26358">
    <property type="entry name" value="EcdD_BsdD_detox"/>
    <property type="match status" value="1"/>
</dbReference>
<feature type="region of interest" description="Disordered" evidence="1">
    <location>
        <begin position="65"/>
        <end position="84"/>
    </location>
</feature>
<dbReference type="InterPro" id="IPR047707">
    <property type="entry name" value="VdcD-like"/>
</dbReference>
<dbReference type="GO" id="GO:0016829">
    <property type="term" value="F:lyase activity"/>
    <property type="evidence" value="ECO:0007669"/>
    <property type="project" value="UniProtKB-KW"/>
</dbReference>
<evidence type="ECO:0000313" key="2">
    <source>
        <dbReference type="EMBL" id="QEA05171.1"/>
    </source>
</evidence>
<dbReference type="EC" id="4.1.1.-" evidence="2"/>
<sequence length="84" mass="9414">MSEETGSICPRCGAGGVDVLFESPVTGVWEVRQCDTCLYTWRTSEPPRRSDRAHYPDAFRMTEADMNHAEAIPTVPPLKVSDRE</sequence>
<name>A0A5B8R9E1_9ZZZZ</name>